<dbReference type="InterPro" id="IPR038729">
    <property type="entry name" value="Rad50/SbcC_AAA"/>
</dbReference>
<dbReference type="SUPFAM" id="SSF52540">
    <property type="entry name" value="P-loop containing nucleoside triphosphate hydrolases"/>
    <property type="match status" value="1"/>
</dbReference>
<feature type="domain" description="Rad50/SbcC-type AAA" evidence="2">
    <location>
        <begin position="6"/>
        <end position="237"/>
    </location>
</feature>
<keyword evidence="1" id="KW-0175">Coiled coil</keyword>
<evidence type="ECO:0000256" key="1">
    <source>
        <dbReference type="SAM" id="Coils"/>
    </source>
</evidence>
<evidence type="ECO:0000313" key="3">
    <source>
        <dbReference type="EMBL" id="GAA4146998.1"/>
    </source>
</evidence>
<dbReference type="Pfam" id="PF13476">
    <property type="entry name" value="AAA_23"/>
    <property type="match status" value="1"/>
</dbReference>
<dbReference type="RefSeq" id="WP_344675854.1">
    <property type="nucleotide sequence ID" value="NZ_BAAAZI010000013.1"/>
</dbReference>
<feature type="coiled-coil region" evidence="1">
    <location>
        <begin position="431"/>
        <end position="458"/>
    </location>
</feature>
<dbReference type="EMBL" id="BAAAZI010000013">
    <property type="protein sequence ID" value="GAA4146998.1"/>
    <property type="molecule type" value="Genomic_DNA"/>
</dbReference>
<protein>
    <recommendedName>
        <fullName evidence="2">Rad50/SbcC-type AAA domain-containing protein</fullName>
    </recommendedName>
</protein>
<proteinExistence type="predicted"/>
<name>A0ABP7Z479_9SPHI</name>
<dbReference type="Gene3D" id="3.40.50.300">
    <property type="entry name" value="P-loop containing nucleotide triphosphate hydrolases"/>
    <property type="match status" value="2"/>
</dbReference>
<evidence type="ECO:0000313" key="4">
    <source>
        <dbReference type="Proteomes" id="UP001500101"/>
    </source>
</evidence>
<organism evidence="3 4">
    <name type="scientific">Sphingobacterium kyonggiense</name>
    <dbReference type="NCBI Taxonomy" id="714075"/>
    <lineage>
        <taxon>Bacteria</taxon>
        <taxon>Pseudomonadati</taxon>
        <taxon>Bacteroidota</taxon>
        <taxon>Sphingobacteriia</taxon>
        <taxon>Sphingobacteriales</taxon>
        <taxon>Sphingobacteriaceae</taxon>
        <taxon>Sphingobacterium</taxon>
    </lineage>
</organism>
<dbReference type="InterPro" id="IPR027417">
    <property type="entry name" value="P-loop_NTPase"/>
</dbReference>
<sequence>MIRIKKLLIYNFKGVKKQLIIDFQKAGNHNQILSGPNGFGKTTIFEALELCITGKFDRVQAFKDVQLKTKGRNKPFFQNTDGKNVIIKLLIEKDHQEIVITKLYDDVNSPKRATIAKDFIPEDSHSFFFTSLTESSHDFESLAVDSNNLVDQSKINELFLGRDAKVGLDSIYYLFNYIQQEESIRFLKQREDTKGSSLAFLFNIEKEESEQIKLNAIVDNFRNQKSTIDEEIKRLESSQSEGQNLEYKRLFGQKEIAFDKQEPFEKLTDAIALFPTYIEELDKLIVFKTNFDIDEYRKSLFYDAINNQILPNDALLNSLLISNIYDVSLIDKLNEKNSKIVQYNKLRDLKEDLIISKETVQEFFNDEQKGKYAVLENKFIGINKDLGEIGLILSNLILANETVWTHYQGSLRNNQLSESHCPFCNSKFTGIQELTDSYEKQIENLKKFNQNKIDEKQKIIEELKEFHQIIKIKINDYLKENTTTDTSIITLLRNYPNLQSNIDRIKESLLRAEFGFSEEIFLTLLPNEISELDTKKIELKHFLENDLLRRYRYDIQKISNKELYSTYFDSNEEILKLISIDLLEQKKQYLQLKLQLISSERLSFLRERSGKLIKVFDRLEKLNKSLYKTIKDHKVEMIEKIKIPFFIYSGKILQNYQQGFGIFIDILPTGQRNNVVLKTGKDSDHDIVFHLSAGQMAVVSLAFCLSLNKVYNTNKNFKLLAIDDPIQTMDNLNVHSFIELLRNEFSDYQIILSTHDDFISRYMSYKFEKFNIKTSIQNVQDLVLEGSMN</sequence>
<dbReference type="PANTHER" id="PTHR32114">
    <property type="entry name" value="ABC TRANSPORTER ABCH.3"/>
    <property type="match status" value="1"/>
</dbReference>
<accession>A0ABP7Z479</accession>
<comment type="caution">
    <text evidence="3">The sequence shown here is derived from an EMBL/GenBank/DDBJ whole genome shotgun (WGS) entry which is preliminary data.</text>
</comment>
<gene>
    <name evidence="3" type="ORF">GCM10022216_32530</name>
</gene>
<evidence type="ECO:0000259" key="2">
    <source>
        <dbReference type="Pfam" id="PF13476"/>
    </source>
</evidence>
<reference evidence="4" key="1">
    <citation type="journal article" date="2019" name="Int. J. Syst. Evol. Microbiol.">
        <title>The Global Catalogue of Microorganisms (GCM) 10K type strain sequencing project: providing services to taxonomists for standard genome sequencing and annotation.</title>
        <authorList>
            <consortium name="The Broad Institute Genomics Platform"/>
            <consortium name="The Broad Institute Genome Sequencing Center for Infectious Disease"/>
            <person name="Wu L."/>
            <person name="Ma J."/>
        </authorList>
    </citation>
    <scope>NUCLEOTIDE SEQUENCE [LARGE SCALE GENOMIC DNA]</scope>
    <source>
        <strain evidence="4">JCM 16704</strain>
    </source>
</reference>
<dbReference type="Proteomes" id="UP001500101">
    <property type="component" value="Unassembled WGS sequence"/>
</dbReference>
<keyword evidence="4" id="KW-1185">Reference proteome</keyword>
<dbReference type="PANTHER" id="PTHR32114:SF2">
    <property type="entry name" value="ABC TRANSPORTER ABCH.3"/>
    <property type="match status" value="1"/>
</dbReference>